<reference evidence="1" key="1">
    <citation type="submission" date="2022-08" db="EMBL/GenBank/DDBJ databases">
        <title>Genome Sequence of Pycnoporus sanguineus.</title>
        <authorList>
            <person name="Buettner E."/>
        </authorList>
    </citation>
    <scope>NUCLEOTIDE SEQUENCE</scope>
    <source>
        <strain evidence="1">CG-C14</strain>
    </source>
</reference>
<name>A0ACC1MS76_9APHY</name>
<sequence>MPSVHHPLGLVPLGLHPTPTQPGATTASVQGKDKRKQRCDVKRRRVCKRIENDLRKLPPKRGVTSRKLVLRITSVPNFVGLEDSRAEALEMAVDDPVDEFLPLDLSELVEGEDDPIEEFLSTDECSGMSSEIEGIEPASDWD</sequence>
<evidence type="ECO:0000313" key="1">
    <source>
        <dbReference type="EMBL" id="KAJ2969529.1"/>
    </source>
</evidence>
<accession>A0ACC1MS76</accession>
<organism evidence="1 2">
    <name type="scientific">Trametes sanguinea</name>
    <dbReference type="NCBI Taxonomy" id="158606"/>
    <lineage>
        <taxon>Eukaryota</taxon>
        <taxon>Fungi</taxon>
        <taxon>Dikarya</taxon>
        <taxon>Basidiomycota</taxon>
        <taxon>Agaricomycotina</taxon>
        <taxon>Agaricomycetes</taxon>
        <taxon>Polyporales</taxon>
        <taxon>Polyporaceae</taxon>
        <taxon>Trametes</taxon>
    </lineage>
</organism>
<keyword evidence="2" id="KW-1185">Reference proteome</keyword>
<gene>
    <name evidence="1" type="ORF">NUW54_g12942</name>
</gene>
<proteinExistence type="predicted"/>
<protein>
    <submittedName>
        <fullName evidence="1">Uncharacterized protein</fullName>
    </submittedName>
</protein>
<dbReference type="Proteomes" id="UP001144978">
    <property type="component" value="Unassembled WGS sequence"/>
</dbReference>
<evidence type="ECO:0000313" key="2">
    <source>
        <dbReference type="Proteomes" id="UP001144978"/>
    </source>
</evidence>
<comment type="caution">
    <text evidence="1">The sequence shown here is derived from an EMBL/GenBank/DDBJ whole genome shotgun (WGS) entry which is preliminary data.</text>
</comment>
<dbReference type="EMBL" id="JANSHE010005742">
    <property type="protein sequence ID" value="KAJ2969529.1"/>
    <property type="molecule type" value="Genomic_DNA"/>
</dbReference>